<dbReference type="Pfam" id="PF05729">
    <property type="entry name" value="NACHT"/>
    <property type="match status" value="1"/>
</dbReference>
<feature type="domain" description="NACHT" evidence="6">
    <location>
        <begin position="216"/>
        <end position="320"/>
    </location>
</feature>
<gene>
    <name evidence="7" type="ORF">OS493_038576</name>
</gene>
<dbReference type="Pfam" id="PF13516">
    <property type="entry name" value="LRR_6"/>
    <property type="match status" value="9"/>
</dbReference>
<dbReference type="InterPro" id="IPR051261">
    <property type="entry name" value="NLR"/>
</dbReference>
<evidence type="ECO:0000313" key="8">
    <source>
        <dbReference type="Proteomes" id="UP001163046"/>
    </source>
</evidence>
<dbReference type="PROSITE" id="PS51450">
    <property type="entry name" value="LRR"/>
    <property type="match status" value="2"/>
</dbReference>
<comment type="caution">
    <text evidence="7">The sequence shown here is derived from an EMBL/GenBank/DDBJ whole genome shotgun (WGS) entry which is preliminary data.</text>
</comment>
<dbReference type="InterPro" id="IPR007111">
    <property type="entry name" value="NACHT_NTPase"/>
</dbReference>
<feature type="transmembrane region" description="Helical" evidence="5">
    <location>
        <begin position="20"/>
        <end position="39"/>
    </location>
</feature>
<dbReference type="OrthoDB" id="201274at2759"/>
<evidence type="ECO:0000256" key="5">
    <source>
        <dbReference type="SAM" id="Phobius"/>
    </source>
</evidence>
<dbReference type="PANTHER" id="PTHR24106">
    <property type="entry name" value="NACHT, LRR AND CARD DOMAINS-CONTAINING"/>
    <property type="match status" value="1"/>
</dbReference>
<dbReference type="GO" id="GO:0005524">
    <property type="term" value="F:ATP binding"/>
    <property type="evidence" value="ECO:0007669"/>
    <property type="project" value="UniProtKB-KW"/>
</dbReference>
<keyword evidence="8" id="KW-1185">Reference proteome</keyword>
<evidence type="ECO:0000256" key="4">
    <source>
        <dbReference type="ARBA" id="ARBA00022840"/>
    </source>
</evidence>
<keyword evidence="5" id="KW-0812">Transmembrane</keyword>
<evidence type="ECO:0000313" key="7">
    <source>
        <dbReference type="EMBL" id="KAJ7375826.1"/>
    </source>
</evidence>
<dbReference type="AlphaFoldDB" id="A0A9W9Z5X7"/>
<keyword evidence="3" id="KW-0547">Nucleotide-binding</keyword>
<keyword evidence="5" id="KW-1133">Transmembrane helix</keyword>
<name>A0A9W9Z5X7_9CNID</name>
<dbReference type="Gene3D" id="3.40.50.300">
    <property type="entry name" value="P-loop containing nucleotide triphosphate hydrolases"/>
    <property type="match status" value="1"/>
</dbReference>
<dbReference type="SUPFAM" id="SSF52047">
    <property type="entry name" value="RNI-like"/>
    <property type="match status" value="2"/>
</dbReference>
<evidence type="ECO:0000256" key="2">
    <source>
        <dbReference type="ARBA" id="ARBA00022737"/>
    </source>
</evidence>
<protein>
    <recommendedName>
        <fullName evidence="6">NACHT domain-containing protein</fullName>
    </recommendedName>
</protein>
<dbReference type="Gene3D" id="3.80.10.10">
    <property type="entry name" value="Ribonuclease Inhibitor"/>
    <property type="match status" value="3"/>
</dbReference>
<evidence type="ECO:0000256" key="1">
    <source>
        <dbReference type="ARBA" id="ARBA00022614"/>
    </source>
</evidence>
<reference evidence="7" key="1">
    <citation type="submission" date="2023-01" db="EMBL/GenBank/DDBJ databases">
        <title>Genome assembly of the deep-sea coral Lophelia pertusa.</title>
        <authorList>
            <person name="Herrera S."/>
            <person name="Cordes E."/>
        </authorList>
    </citation>
    <scope>NUCLEOTIDE SEQUENCE</scope>
    <source>
        <strain evidence="7">USNM1676648</strain>
        <tissue evidence="7">Polyp</tissue>
    </source>
</reference>
<dbReference type="InterPro" id="IPR032675">
    <property type="entry name" value="LRR_dom_sf"/>
</dbReference>
<accession>A0A9W9Z5X7</accession>
<dbReference type="InterPro" id="IPR027417">
    <property type="entry name" value="P-loop_NTPase"/>
</dbReference>
<evidence type="ECO:0000256" key="3">
    <source>
        <dbReference type="ARBA" id="ARBA00022741"/>
    </source>
</evidence>
<dbReference type="SMART" id="SM00368">
    <property type="entry name" value="LRR_RI"/>
    <property type="match status" value="11"/>
</dbReference>
<keyword evidence="1" id="KW-0433">Leucine-rich repeat</keyword>
<proteinExistence type="predicted"/>
<organism evidence="7 8">
    <name type="scientific">Desmophyllum pertusum</name>
    <dbReference type="NCBI Taxonomy" id="174260"/>
    <lineage>
        <taxon>Eukaryota</taxon>
        <taxon>Metazoa</taxon>
        <taxon>Cnidaria</taxon>
        <taxon>Anthozoa</taxon>
        <taxon>Hexacorallia</taxon>
        <taxon>Scleractinia</taxon>
        <taxon>Caryophylliina</taxon>
        <taxon>Caryophylliidae</taxon>
        <taxon>Desmophyllum</taxon>
    </lineage>
</organism>
<keyword evidence="2" id="KW-0677">Repeat</keyword>
<sequence length="958" mass="107908">MEAMKPDPENPRRTPQVGTYRVFLFYSLHLLLRLVSGSLSTGLQKLIYPSGFPTAFNCTGIKTLKPTTNPVTNSTDDPIYSCHGSSRNAPWAEGIWIINIIFAALVLAELIWLVFQVIRKKKDFINDLNFCKQHLNLFTPVLKTPVKSDDIDMMAPLITNPESKEVKLKLKDIFVDVLIYNGRGDKELENWKEQHEITDTRLEEGGRTVDCRQQEKDMLDNPEKVLLVFDGLEEFKDHSSLKAEYERAQAGSATEEMPFSALYANLLKGNQNLLPGATVLTTCRPNELQSVKMEWFCRIVEIIGFTKKTVENYITKYCEHNSIDTPNNAPNRMWRHVSTNVNLLSLCYIPVICCIICGHLKWLINNCPQNISLPTRLTQVYEEAIKGKEFQGTEVFTCSDEETLSKLGSLGKTGIEAMQEMFEATEVHGMENCGLLHCLPDSQISSNTLKKNFCFIQFTFQKFLAAREIAKMEPSELSDFITSNASDPKWHLVIQFVAGLLCGKENEAVNSFVSLLHDSLTEEPPLRDETKQKAILMMKCLYEYNNETTVEKAASELQKNSKFNNRIDLSRCKVTPFDYTAIVYFIKHLELNVLNLSVNNITYQGVSFLCDALKDVNCKLTRLDLSGNEIDDQGVSHLCDALNDVNCKFTKLDLGNNKITDVGVSYLCADGQNALINSELTKLDLRYNRITHKAVSYLCAALKDVNCELTVLNLSYNNIGEQGHMSHLRDALQDNNRKLKKLYLSHSKITDQCVKSLCDALQHEKCGVAKLNLSDNKITVPSILLVCGALKNVNCKLKKLYLRYIDIKEESVKHLCEALTDVNCNLTMLNLSNNAVTGQSVSYLCDALKDVNCKLTKLNLSYNNIIDQDVSHLCGALKGVNCNNKLVAFSLNLAHNNITDQGVSHLCDALKDVNCKLTYVKLEFNRDISDQSFKMFAEALRNKQSAVLQLSTPGCFVM</sequence>
<dbReference type="Proteomes" id="UP001163046">
    <property type="component" value="Unassembled WGS sequence"/>
</dbReference>
<dbReference type="InterPro" id="IPR001611">
    <property type="entry name" value="Leu-rich_rpt"/>
</dbReference>
<feature type="transmembrane region" description="Helical" evidence="5">
    <location>
        <begin position="341"/>
        <end position="364"/>
    </location>
</feature>
<evidence type="ECO:0000259" key="6">
    <source>
        <dbReference type="Pfam" id="PF05729"/>
    </source>
</evidence>
<keyword evidence="5" id="KW-0472">Membrane</keyword>
<keyword evidence="4" id="KW-0067">ATP-binding</keyword>
<feature type="transmembrane region" description="Helical" evidence="5">
    <location>
        <begin position="95"/>
        <end position="115"/>
    </location>
</feature>
<dbReference type="EMBL" id="MU826455">
    <property type="protein sequence ID" value="KAJ7375826.1"/>
    <property type="molecule type" value="Genomic_DNA"/>
</dbReference>